<dbReference type="Pfam" id="PF05481">
    <property type="entry name" value="Myco_19_kDa"/>
    <property type="match status" value="1"/>
</dbReference>
<dbReference type="InterPro" id="IPR008691">
    <property type="entry name" value="LpqH"/>
</dbReference>
<proteinExistence type="predicted"/>
<dbReference type="AlphaFoldDB" id="A0A0G3GY89"/>
<keyword evidence="2" id="KW-0472">Membrane</keyword>
<dbReference type="RefSeq" id="WP_083984433.1">
    <property type="nucleotide sequence ID" value="NZ_CP011541.1"/>
</dbReference>
<dbReference type="PATRIC" id="fig|1050174.4.peg.1984"/>
<evidence type="ECO:0000313" key="4">
    <source>
        <dbReference type="Proteomes" id="UP000035368"/>
    </source>
</evidence>
<gene>
    <name evidence="3" type="ORF">CEPID_09820</name>
</gene>
<evidence type="ECO:0000313" key="3">
    <source>
        <dbReference type="EMBL" id="AKK03807.1"/>
    </source>
</evidence>
<dbReference type="EMBL" id="CP011541">
    <property type="protein sequence ID" value="AKK03807.1"/>
    <property type="molecule type" value="Genomic_DNA"/>
</dbReference>
<sequence length="178" mass="18739">MPYQPHKFYVLSPHPKEPMPRHVAVTALVVSATALSLTSCSQSSDDPSTNAVETTTPAVPIVEVDTKNTSGYAMLNGFEILPANSPAICTRQQERMTVILGNIGSKTVASAIIDAGKVTDVTISDPEDTLTLTAGAGTATLTQQGPVFTLEGQAPGVRKANTQSGEMPMTFLMTFECP</sequence>
<protein>
    <recommendedName>
        <fullName evidence="5">Lipoprotein antigen</fullName>
    </recommendedName>
</protein>
<dbReference type="GO" id="GO:0016020">
    <property type="term" value="C:membrane"/>
    <property type="evidence" value="ECO:0007669"/>
    <property type="project" value="InterPro"/>
</dbReference>
<dbReference type="STRING" id="1050174.CEPID_09820"/>
<name>A0A0G3GY89_9CORY</name>
<dbReference type="Proteomes" id="UP000035368">
    <property type="component" value="Chromosome"/>
</dbReference>
<evidence type="ECO:0000256" key="2">
    <source>
        <dbReference type="ARBA" id="ARBA00023136"/>
    </source>
</evidence>
<dbReference type="KEGG" id="cei:CEPID_09820"/>
<keyword evidence="4" id="KW-1185">Reference proteome</keyword>
<reference evidence="3 4" key="1">
    <citation type="submission" date="2015-05" db="EMBL/GenBank/DDBJ databases">
        <title>Complete genome sequence of Corynebacterium epidermidicanis DSM 45586, isolated from the skin of a dog suffering from pruritus.</title>
        <authorList>
            <person name="Ruckert C."/>
            <person name="Albersmeier A."/>
            <person name="Winkler A."/>
            <person name="Tauch A."/>
        </authorList>
    </citation>
    <scope>NUCLEOTIDE SEQUENCE [LARGE SCALE GENOMIC DNA]</scope>
    <source>
        <strain evidence="3 4">DSM 45586</strain>
    </source>
</reference>
<keyword evidence="1" id="KW-1003">Cell membrane</keyword>
<evidence type="ECO:0008006" key="5">
    <source>
        <dbReference type="Google" id="ProtNLM"/>
    </source>
</evidence>
<accession>A0A0G3GY89</accession>
<organism evidence="3 4">
    <name type="scientific">Corynebacterium epidermidicanis</name>
    <dbReference type="NCBI Taxonomy" id="1050174"/>
    <lineage>
        <taxon>Bacteria</taxon>
        <taxon>Bacillati</taxon>
        <taxon>Actinomycetota</taxon>
        <taxon>Actinomycetes</taxon>
        <taxon>Mycobacteriales</taxon>
        <taxon>Corynebacteriaceae</taxon>
        <taxon>Corynebacterium</taxon>
    </lineage>
</organism>
<evidence type="ECO:0000256" key="1">
    <source>
        <dbReference type="ARBA" id="ARBA00022475"/>
    </source>
</evidence>